<dbReference type="AlphaFoldDB" id="A0A1B9INS3"/>
<dbReference type="Gene3D" id="1.10.20.10">
    <property type="entry name" value="Histone, subunit A"/>
    <property type="match status" value="1"/>
</dbReference>
<evidence type="ECO:0000256" key="3">
    <source>
        <dbReference type="ARBA" id="ARBA00023125"/>
    </source>
</evidence>
<dbReference type="SUPFAM" id="SSF47113">
    <property type="entry name" value="Histone-fold"/>
    <property type="match status" value="1"/>
</dbReference>
<dbReference type="EMBL" id="KI669463">
    <property type="protein sequence ID" value="OCF57235.1"/>
    <property type="molecule type" value="Genomic_DNA"/>
</dbReference>
<reference evidence="8" key="2">
    <citation type="submission" date="2013-12" db="EMBL/GenBank/DDBJ databases">
        <title>Evolution of pathogenesis and genome organization in the Tremellales.</title>
        <authorList>
            <person name="Cuomo C."/>
            <person name="Litvintseva A."/>
            <person name="Heitman J."/>
            <person name="Chen Y."/>
            <person name="Sun S."/>
            <person name="Springer D."/>
            <person name="Dromer F."/>
            <person name="Young S."/>
            <person name="Zeng Q."/>
            <person name="Chapman S."/>
            <person name="Gujja S."/>
            <person name="Saif S."/>
            <person name="Birren B."/>
        </authorList>
    </citation>
    <scope>NUCLEOTIDE SEQUENCE [LARGE SCALE GENOMIC DNA]</scope>
    <source>
        <strain evidence="8">CBS 10435</strain>
    </source>
</reference>
<reference evidence="7 8" key="1">
    <citation type="submission" date="2013-07" db="EMBL/GenBank/DDBJ databases">
        <title>The Genome Sequence of Kwoniella mangroviensis CBS10435.</title>
        <authorList>
            <consortium name="The Broad Institute Genome Sequencing Platform"/>
            <person name="Cuomo C."/>
            <person name="Litvintseva A."/>
            <person name="Chen Y."/>
            <person name="Heitman J."/>
            <person name="Sun S."/>
            <person name="Springer D."/>
            <person name="Dromer F."/>
            <person name="Young S.K."/>
            <person name="Zeng Q."/>
            <person name="Gargeya S."/>
            <person name="Fitzgerald M."/>
            <person name="Abouelleil A."/>
            <person name="Alvarado L."/>
            <person name="Berlin A.M."/>
            <person name="Chapman S.B."/>
            <person name="Dewar J."/>
            <person name="Goldberg J."/>
            <person name="Griggs A."/>
            <person name="Gujja S."/>
            <person name="Hansen M."/>
            <person name="Howarth C."/>
            <person name="Imamovic A."/>
            <person name="Larimer J."/>
            <person name="McCowan C."/>
            <person name="Murphy C."/>
            <person name="Pearson M."/>
            <person name="Priest M."/>
            <person name="Roberts A."/>
            <person name="Saif S."/>
            <person name="Shea T."/>
            <person name="Sykes S."/>
            <person name="Wortman J."/>
            <person name="Nusbaum C."/>
            <person name="Birren B."/>
        </authorList>
    </citation>
    <scope>NUCLEOTIDE SEQUENCE [LARGE SCALE GENOMIC DNA]</scope>
    <source>
        <strain evidence="7 8">CBS 10435</strain>
    </source>
</reference>
<dbReference type="Pfam" id="PF00808">
    <property type="entry name" value="CBFD_NFYB_HMF"/>
    <property type="match status" value="1"/>
</dbReference>
<dbReference type="InterPro" id="IPR009072">
    <property type="entry name" value="Histone-fold"/>
</dbReference>
<feature type="region of interest" description="Disordered" evidence="5">
    <location>
        <begin position="140"/>
        <end position="203"/>
    </location>
</feature>
<evidence type="ECO:0000259" key="6">
    <source>
        <dbReference type="Pfam" id="PF00808"/>
    </source>
</evidence>
<dbReference type="GO" id="GO:0046982">
    <property type="term" value="F:protein heterodimerization activity"/>
    <property type="evidence" value="ECO:0007669"/>
    <property type="project" value="InterPro"/>
</dbReference>
<evidence type="ECO:0000313" key="8">
    <source>
        <dbReference type="Proteomes" id="UP000092583"/>
    </source>
</evidence>
<dbReference type="InterPro" id="IPR003958">
    <property type="entry name" value="CBFA_NFYB_domain"/>
</dbReference>
<evidence type="ECO:0000256" key="1">
    <source>
        <dbReference type="ARBA" id="ARBA00009053"/>
    </source>
</evidence>
<evidence type="ECO:0000313" key="7">
    <source>
        <dbReference type="EMBL" id="OCF57235.1"/>
    </source>
</evidence>
<organism evidence="7 8">
    <name type="scientific">Kwoniella mangroviensis CBS 10435</name>
    <dbReference type="NCBI Taxonomy" id="1331196"/>
    <lineage>
        <taxon>Eukaryota</taxon>
        <taxon>Fungi</taxon>
        <taxon>Dikarya</taxon>
        <taxon>Basidiomycota</taxon>
        <taxon>Agaricomycotina</taxon>
        <taxon>Tremellomycetes</taxon>
        <taxon>Tremellales</taxon>
        <taxon>Cryptococcaceae</taxon>
        <taxon>Kwoniella</taxon>
    </lineage>
</organism>
<dbReference type="GO" id="GO:0000978">
    <property type="term" value="F:RNA polymerase II cis-regulatory region sequence-specific DNA binding"/>
    <property type="evidence" value="ECO:0007669"/>
    <property type="project" value="TreeGrafter"/>
</dbReference>
<keyword evidence="3" id="KW-0238">DNA-binding</keyword>
<accession>A0A1B9INS3</accession>
<keyword evidence="4" id="KW-0804">Transcription</keyword>
<comment type="similarity">
    <text evidence="1">Belongs to the NFYB/HAP3 subunit family.</text>
</comment>
<proteinExistence type="inferred from homology"/>
<name>A0A1B9INS3_9TREE</name>
<feature type="region of interest" description="Disordered" evidence="5">
    <location>
        <begin position="1"/>
        <end position="40"/>
    </location>
</feature>
<dbReference type="FunFam" id="1.10.20.10:FF:000099">
    <property type="entry name" value="nuclear transcription factor Y subunit beta"/>
    <property type="match status" value="1"/>
</dbReference>
<evidence type="ECO:0000256" key="2">
    <source>
        <dbReference type="ARBA" id="ARBA00023015"/>
    </source>
</evidence>
<keyword evidence="2" id="KW-0805">Transcription regulation</keyword>
<dbReference type="OrthoDB" id="386949at2759"/>
<keyword evidence="8" id="KW-1185">Reference proteome</keyword>
<protein>
    <submittedName>
        <fullName evidence="7">Nuclear transcription factor Y subunit beta</fullName>
    </submittedName>
</protein>
<dbReference type="CDD" id="cd22907">
    <property type="entry name" value="HFD_NFYB"/>
    <property type="match status" value="1"/>
</dbReference>
<dbReference type="GO" id="GO:0001228">
    <property type="term" value="F:DNA-binding transcription activator activity, RNA polymerase II-specific"/>
    <property type="evidence" value="ECO:0007669"/>
    <property type="project" value="InterPro"/>
</dbReference>
<dbReference type="PANTHER" id="PTHR11064:SF9">
    <property type="entry name" value="NUCLEAR TRANSCRIPTION FACTOR Y SUBUNIT BETA"/>
    <property type="match status" value="1"/>
</dbReference>
<dbReference type="STRING" id="1331196.A0A1B9INS3"/>
<sequence>MAESTIPSSSSSHPLPHIAPVGDGPHESVDIDAGPSNRPFTDAQVEEFREQDRWLPIANVARIMKTSLPASAKVSKEAKECVQECVSEFISFITSEAAEKCLNEKRKTLNGEDILTSMRSLGFDNYEGVLRVYLAKYRDSHHSTNKRGGEDDDGDVISLNGEPKKKRGRGRQSTTGTAGGSAANSVDGKGKKRRVDDEQVDKR</sequence>
<gene>
    <name evidence="7" type="ORF">L486_04691</name>
</gene>
<dbReference type="PRINTS" id="PR00615">
    <property type="entry name" value="CCAATSUBUNTA"/>
</dbReference>
<dbReference type="PANTHER" id="PTHR11064">
    <property type="entry name" value="CCAAT-BINDING TRANSCRIPTION FACTOR-RELATED"/>
    <property type="match status" value="1"/>
</dbReference>
<feature type="domain" description="Transcription factor CBF/NF-Y/archaeal histone" evidence="6">
    <location>
        <begin position="53"/>
        <end position="117"/>
    </location>
</feature>
<dbReference type="InterPro" id="IPR027113">
    <property type="entry name" value="Transc_fact_NFYB/HAP3"/>
</dbReference>
<feature type="compositionally biased region" description="Basic and acidic residues" evidence="5">
    <location>
        <begin position="194"/>
        <end position="203"/>
    </location>
</feature>
<dbReference type="Proteomes" id="UP000092583">
    <property type="component" value="Unassembled WGS sequence"/>
</dbReference>
<dbReference type="GO" id="GO:0016602">
    <property type="term" value="C:CCAAT-binding factor complex"/>
    <property type="evidence" value="ECO:0007669"/>
    <property type="project" value="InterPro"/>
</dbReference>
<evidence type="ECO:0000256" key="4">
    <source>
        <dbReference type="ARBA" id="ARBA00023163"/>
    </source>
</evidence>
<evidence type="ECO:0000256" key="5">
    <source>
        <dbReference type="SAM" id="MobiDB-lite"/>
    </source>
</evidence>